<dbReference type="CDD" id="cd03591">
    <property type="entry name" value="CLECT_collectin_like"/>
    <property type="match status" value="1"/>
</dbReference>
<dbReference type="PANTHER" id="PTHR22799:SF1">
    <property type="entry name" value="C-TYPE LECTIN DOMAIN FAMILY 11 MEMBER A"/>
    <property type="match status" value="1"/>
</dbReference>
<evidence type="ECO:0000259" key="13">
    <source>
        <dbReference type="PROSITE" id="PS50041"/>
    </source>
</evidence>
<dbReference type="GeneID" id="129333436"/>
<dbReference type="Pfam" id="PF01391">
    <property type="entry name" value="Collagen"/>
    <property type="match status" value="1"/>
</dbReference>
<dbReference type="CTD" id="10584"/>
<dbReference type="InterPro" id="IPR051663">
    <property type="entry name" value="CLec_Tetranectin-domain"/>
</dbReference>
<dbReference type="Gene3D" id="3.10.100.10">
    <property type="entry name" value="Mannose-Binding Protein A, subunit A"/>
    <property type="match status" value="1"/>
</dbReference>
<dbReference type="AlphaFoldDB" id="A0AA97L3M1"/>
<dbReference type="InterPro" id="IPR016187">
    <property type="entry name" value="CTDL_fold"/>
</dbReference>
<dbReference type="Pfam" id="PF00059">
    <property type="entry name" value="Lectin_C"/>
    <property type="match status" value="1"/>
</dbReference>
<feature type="domain" description="C-type lectin" evidence="13">
    <location>
        <begin position="152"/>
        <end position="268"/>
    </location>
</feature>
<keyword evidence="8" id="KW-1015">Disulfide bond</keyword>
<organism evidence="14 15">
    <name type="scientific">Eublepharis macularius</name>
    <name type="common">Leopard gecko</name>
    <name type="synonym">Cyrtodactylus macularius</name>
    <dbReference type="NCBI Taxonomy" id="481883"/>
    <lineage>
        <taxon>Eukaryota</taxon>
        <taxon>Metazoa</taxon>
        <taxon>Chordata</taxon>
        <taxon>Craniata</taxon>
        <taxon>Vertebrata</taxon>
        <taxon>Euteleostomi</taxon>
        <taxon>Lepidosauria</taxon>
        <taxon>Squamata</taxon>
        <taxon>Bifurcata</taxon>
        <taxon>Gekkota</taxon>
        <taxon>Eublepharidae</taxon>
        <taxon>Eublepharinae</taxon>
        <taxon>Eublepharis</taxon>
    </lineage>
</organism>
<dbReference type="RefSeq" id="XP_054841069.1">
    <property type="nucleotide sequence ID" value="XM_054985094.1"/>
</dbReference>
<dbReference type="Proteomes" id="UP001190640">
    <property type="component" value="Chromosome 7"/>
</dbReference>
<dbReference type="InterPro" id="IPR018378">
    <property type="entry name" value="C-type_lectin_CS"/>
</dbReference>
<keyword evidence="14" id="KW-1185">Reference proteome</keyword>
<dbReference type="InterPro" id="IPR008160">
    <property type="entry name" value="Collagen"/>
</dbReference>
<keyword evidence="4" id="KW-0430">Lectin</keyword>
<sequence>MKTQPWKHPTFLLIFFFFQVQVFGLDDDSRPATDICSTHTILSGPKGDEGEKGDPGEVGRHGKVGPTGSKGSKGVVGDAGDQGTMGKIGPIGRKGDKGLKGLSGTSGVKGKAGAVCDCGRYRKVVGQLDITVARLKSSMKFVKNVLAGIRETEEKYYYIVQEEKSYRDALTHCRIRDGILAMPKDEAANAVISDYVSKTGLFRVFIGVNDMDREGHFMYADRTPLQNYSNWKEGEPDDTSGQEDCVEMLSTGKWNDTECHLTMFFVCEFPKKRK</sequence>
<dbReference type="KEGG" id="emc:129333436"/>
<dbReference type="PROSITE" id="PS50041">
    <property type="entry name" value="C_TYPE_LECTIN_2"/>
    <property type="match status" value="1"/>
</dbReference>
<proteinExistence type="inferred from homology"/>
<evidence type="ECO:0000256" key="9">
    <source>
        <dbReference type="ARBA" id="ARBA00023180"/>
    </source>
</evidence>
<dbReference type="GO" id="GO:0005537">
    <property type="term" value="F:D-mannose binding"/>
    <property type="evidence" value="ECO:0007669"/>
    <property type="project" value="UniProtKB-KW"/>
</dbReference>
<dbReference type="FunFam" id="3.10.100.10:FF:000005">
    <property type="entry name" value="collectin-11 isoform X1"/>
    <property type="match status" value="1"/>
</dbReference>
<evidence type="ECO:0000256" key="7">
    <source>
        <dbReference type="ARBA" id="ARBA00023119"/>
    </source>
</evidence>
<comment type="subcellular location">
    <subcellularLocation>
        <location evidence="1">Secreted</location>
    </subcellularLocation>
</comment>
<dbReference type="GO" id="GO:0005615">
    <property type="term" value="C:extracellular space"/>
    <property type="evidence" value="ECO:0007669"/>
    <property type="project" value="TreeGrafter"/>
</dbReference>
<dbReference type="SUPFAM" id="SSF56436">
    <property type="entry name" value="C-type lectin-like"/>
    <property type="match status" value="1"/>
</dbReference>
<evidence type="ECO:0000256" key="1">
    <source>
        <dbReference type="ARBA" id="ARBA00004613"/>
    </source>
</evidence>
<dbReference type="PROSITE" id="PS00615">
    <property type="entry name" value="C_TYPE_LECTIN_1"/>
    <property type="match status" value="1"/>
</dbReference>
<keyword evidence="5" id="KW-0106">Calcium</keyword>
<dbReference type="PANTHER" id="PTHR22799">
    <property type="entry name" value="TETRANECTIN-RELATED"/>
    <property type="match status" value="1"/>
</dbReference>
<evidence type="ECO:0000256" key="10">
    <source>
        <dbReference type="ARBA" id="ARBA00038195"/>
    </source>
</evidence>
<name>A0AA97L3M1_EUBMA</name>
<dbReference type="InterPro" id="IPR033990">
    <property type="entry name" value="Collectin_CTLD"/>
</dbReference>
<evidence type="ECO:0000256" key="6">
    <source>
        <dbReference type="ARBA" id="ARBA00023035"/>
    </source>
</evidence>
<dbReference type="InterPro" id="IPR001304">
    <property type="entry name" value="C-type_lectin-like"/>
</dbReference>
<evidence type="ECO:0000256" key="2">
    <source>
        <dbReference type="ARBA" id="ARBA00022525"/>
    </source>
</evidence>
<evidence type="ECO:0000256" key="12">
    <source>
        <dbReference type="SAM" id="SignalP"/>
    </source>
</evidence>
<gene>
    <name evidence="15" type="primary">COLEC10</name>
</gene>
<feature type="signal peptide" evidence="12">
    <location>
        <begin position="1"/>
        <end position="24"/>
    </location>
</feature>
<evidence type="ECO:0000256" key="4">
    <source>
        <dbReference type="ARBA" id="ARBA00022734"/>
    </source>
</evidence>
<dbReference type="GO" id="GO:0008083">
    <property type="term" value="F:growth factor activity"/>
    <property type="evidence" value="ECO:0007669"/>
    <property type="project" value="TreeGrafter"/>
</dbReference>
<evidence type="ECO:0000256" key="8">
    <source>
        <dbReference type="ARBA" id="ARBA00023157"/>
    </source>
</evidence>
<evidence type="ECO:0000256" key="5">
    <source>
        <dbReference type="ARBA" id="ARBA00022837"/>
    </source>
</evidence>
<accession>A0AA97L3M1</accession>
<comment type="similarity">
    <text evidence="10">Belongs to the COLEC10/COLEC11 family.</text>
</comment>
<keyword evidence="9" id="KW-0325">Glycoprotein</keyword>
<evidence type="ECO:0000313" key="14">
    <source>
        <dbReference type="Proteomes" id="UP001190640"/>
    </source>
</evidence>
<dbReference type="GO" id="GO:0005581">
    <property type="term" value="C:collagen trimer"/>
    <property type="evidence" value="ECO:0007669"/>
    <property type="project" value="UniProtKB-KW"/>
</dbReference>
<evidence type="ECO:0000256" key="11">
    <source>
        <dbReference type="SAM" id="MobiDB-lite"/>
    </source>
</evidence>
<protein>
    <submittedName>
        <fullName evidence="15">Collectin-10</fullName>
    </submittedName>
</protein>
<dbReference type="SMART" id="SM00034">
    <property type="entry name" value="CLECT"/>
    <property type="match status" value="1"/>
</dbReference>
<dbReference type="GO" id="GO:0001503">
    <property type="term" value="P:ossification"/>
    <property type="evidence" value="ECO:0007669"/>
    <property type="project" value="TreeGrafter"/>
</dbReference>
<evidence type="ECO:0000313" key="15">
    <source>
        <dbReference type="RefSeq" id="XP_054841069.1"/>
    </source>
</evidence>
<evidence type="ECO:0000256" key="3">
    <source>
        <dbReference type="ARBA" id="ARBA00022729"/>
    </source>
</evidence>
<keyword evidence="2" id="KW-0964">Secreted</keyword>
<keyword evidence="3 12" id="KW-0732">Signal</keyword>
<keyword evidence="6" id="KW-0465">Mannose-binding</keyword>
<feature type="region of interest" description="Disordered" evidence="11">
    <location>
        <begin position="38"/>
        <end position="102"/>
    </location>
</feature>
<keyword evidence="7" id="KW-0176">Collagen</keyword>
<dbReference type="InterPro" id="IPR016186">
    <property type="entry name" value="C-type_lectin-like/link_sf"/>
</dbReference>
<feature type="compositionally biased region" description="Basic and acidic residues" evidence="11">
    <location>
        <begin position="46"/>
        <end position="60"/>
    </location>
</feature>
<feature type="chain" id="PRO_5041719970" evidence="12">
    <location>
        <begin position="25"/>
        <end position="274"/>
    </location>
</feature>
<reference evidence="15" key="1">
    <citation type="submission" date="2025-08" db="UniProtKB">
        <authorList>
            <consortium name="RefSeq"/>
        </authorList>
    </citation>
    <scope>IDENTIFICATION</scope>
    <source>
        <tissue evidence="15">Blood</tissue>
    </source>
</reference>